<sequence length="152" mass="17293">LHVKPNPKSKYELNKELLDIISKSNNIIPVSSNLTMENIFSKVDAVFTVTGTIAQECFFSDKPFAVFGPCITQNSPNTYKLSSYEDIIGLVRLIDNKKYKFSTNEEKRNLLKKLFQQSFVGEIGDPIYNPESLEEKNINLVCNALLDIINRK</sequence>
<evidence type="ECO:0008006" key="2">
    <source>
        <dbReference type="Google" id="ProtNLM"/>
    </source>
</evidence>
<protein>
    <recommendedName>
        <fullName evidence="2">Lipid-A-disaccharide synthase</fullName>
    </recommendedName>
</protein>
<evidence type="ECO:0000313" key="1">
    <source>
        <dbReference type="EMBL" id="SVD42051.1"/>
    </source>
</evidence>
<feature type="non-terminal residue" evidence="1">
    <location>
        <position position="1"/>
    </location>
</feature>
<reference evidence="1" key="1">
    <citation type="submission" date="2018-05" db="EMBL/GenBank/DDBJ databases">
        <authorList>
            <person name="Lanie J.A."/>
            <person name="Ng W.-L."/>
            <person name="Kazmierczak K.M."/>
            <person name="Andrzejewski T.M."/>
            <person name="Davidsen T.M."/>
            <person name="Wayne K.J."/>
            <person name="Tettelin H."/>
            <person name="Glass J.I."/>
            <person name="Rusch D."/>
            <person name="Podicherti R."/>
            <person name="Tsui H.-C.T."/>
            <person name="Winkler M.E."/>
        </authorList>
    </citation>
    <scope>NUCLEOTIDE SEQUENCE</scope>
</reference>
<gene>
    <name evidence="1" type="ORF">METZ01_LOCUS394905</name>
</gene>
<dbReference type="EMBL" id="UINC01149524">
    <property type="protein sequence ID" value="SVD42051.1"/>
    <property type="molecule type" value="Genomic_DNA"/>
</dbReference>
<organism evidence="1">
    <name type="scientific">marine metagenome</name>
    <dbReference type="NCBI Taxonomy" id="408172"/>
    <lineage>
        <taxon>unclassified sequences</taxon>
        <taxon>metagenomes</taxon>
        <taxon>ecological metagenomes</taxon>
    </lineage>
</organism>
<accession>A0A382V826</accession>
<proteinExistence type="predicted"/>
<name>A0A382V826_9ZZZZ</name>
<dbReference type="AlphaFoldDB" id="A0A382V826"/>